<comment type="caution">
    <text evidence="5">The sequence shown here is derived from an EMBL/GenBank/DDBJ whole genome shotgun (WGS) entry which is preliminary data.</text>
</comment>
<dbReference type="Proteomes" id="UP000033860">
    <property type="component" value="Unassembled WGS sequence"/>
</dbReference>
<dbReference type="PANTHER" id="PTHR43464">
    <property type="entry name" value="METHYLTRANSFERASE"/>
    <property type="match status" value="1"/>
</dbReference>
<evidence type="ECO:0000256" key="3">
    <source>
        <dbReference type="ARBA" id="ARBA00022691"/>
    </source>
</evidence>
<name>A0A0G1RUP3_9BACT</name>
<evidence type="ECO:0000313" key="6">
    <source>
        <dbReference type="Proteomes" id="UP000033860"/>
    </source>
</evidence>
<protein>
    <recommendedName>
        <fullName evidence="4">Methyltransferase type 11 domain-containing protein</fullName>
    </recommendedName>
</protein>
<evidence type="ECO:0000259" key="4">
    <source>
        <dbReference type="Pfam" id="PF08241"/>
    </source>
</evidence>
<evidence type="ECO:0000256" key="2">
    <source>
        <dbReference type="ARBA" id="ARBA00022679"/>
    </source>
</evidence>
<feature type="domain" description="Methyltransferase type 11" evidence="4">
    <location>
        <begin position="40"/>
        <end position="127"/>
    </location>
</feature>
<evidence type="ECO:0000313" key="5">
    <source>
        <dbReference type="EMBL" id="KKU60872.1"/>
    </source>
</evidence>
<dbReference type="Pfam" id="PF08241">
    <property type="entry name" value="Methyltransf_11"/>
    <property type="match status" value="1"/>
</dbReference>
<keyword evidence="3" id="KW-0949">S-adenosyl-L-methionine</keyword>
<keyword evidence="1" id="KW-0489">Methyltransferase</keyword>
<dbReference type="AlphaFoldDB" id="A0A0G1RUP3"/>
<dbReference type="SUPFAM" id="SSF53335">
    <property type="entry name" value="S-adenosyl-L-methionine-dependent methyltransferases"/>
    <property type="match status" value="1"/>
</dbReference>
<reference evidence="5 6" key="1">
    <citation type="journal article" date="2015" name="Nature">
        <title>rRNA introns, odd ribosomes, and small enigmatic genomes across a large radiation of phyla.</title>
        <authorList>
            <person name="Brown C.T."/>
            <person name="Hug L.A."/>
            <person name="Thomas B.C."/>
            <person name="Sharon I."/>
            <person name="Castelle C.J."/>
            <person name="Singh A."/>
            <person name="Wilkins M.J."/>
            <person name="Williams K.H."/>
            <person name="Banfield J.F."/>
        </authorList>
    </citation>
    <scope>NUCLEOTIDE SEQUENCE [LARGE SCALE GENOMIC DNA]</scope>
</reference>
<dbReference type="GO" id="GO:0008757">
    <property type="term" value="F:S-adenosylmethionine-dependent methyltransferase activity"/>
    <property type="evidence" value="ECO:0007669"/>
    <property type="project" value="InterPro"/>
</dbReference>
<dbReference type="EMBL" id="LCNT01000006">
    <property type="protein sequence ID" value="KKU60872.1"/>
    <property type="molecule type" value="Genomic_DNA"/>
</dbReference>
<accession>A0A0G1RUP3</accession>
<dbReference type="PANTHER" id="PTHR43464:SF19">
    <property type="entry name" value="UBIQUINONE BIOSYNTHESIS O-METHYLTRANSFERASE, MITOCHONDRIAL"/>
    <property type="match status" value="1"/>
</dbReference>
<organism evidence="5 6">
    <name type="scientific">Candidatus Beckwithbacteria bacterium GW2011_GWB1_47_15</name>
    <dbReference type="NCBI Taxonomy" id="1618371"/>
    <lineage>
        <taxon>Bacteria</taxon>
        <taxon>Candidatus Beckwithiibacteriota</taxon>
    </lineage>
</organism>
<gene>
    <name evidence="5" type="ORF">UX85_C0006G0006</name>
</gene>
<keyword evidence="2" id="KW-0808">Transferase</keyword>
<dbReference type="InterPro" id="IPR013216">
    <property type="entry name" value="Methyltransf_11"/>
</dbReference>
<sequence>MNTRNYQKHTSKNFLQKLLIGNFYQRLLTVVAKVNIGRILDAGCGEGFTLKRLKEKNIGNYHEGIDILRTAIKLGRELNPDIKFSLGNIYHLPYENNSFDLVLCNEVLEHLSNPKAALKEIIRVSKKYCLISVPNEPWFRLANFLRLKNLSRLGNDPEHIQHWSKGSLLSLLKKVSLTPIEVKLPFPWILVLAEI</sequence>
<dbReference type="GO" id="GO:0032259">
    <property type="term" value="P:methylation"/>
    <property type="evidence" value="ECO:0007669"/>
    <property type="project" value="UniProtKB-KW"/>
</dbReference>
<dbReference type="CDD" id="cd02440">
    <property type="entry name" value="AdoMet_MTases"/>
    <property type="match status" value="1"/>
</dbReference>
<proteinExistence type="predicted"/>
<dbReference type="InterPro" id="IPR029063">
    <property type="entry name" value="SAM-dependent_MTases_sf"/>
</dbReference>
<evidence type="ECO:0000256" key="1">
    <source>
        <dbReference type="ARBA" id="ARBA00022603"/>
    </source>
</evidence>
<dbReference type="Gene3D" id="3.40.50.150">
    <property type="entry name" value="Vaccinia Virus protein VP39"/>
    <property type="match status" value="1"/>
</dbReference>